<dbReference type="AlphaFoldDB" id="A0A0G4J213"/>
<sequence length="116" mass="13018">MFVVSSKLHRRSTKRMTDREALEVARHQARARAAESARQLLQQFAAMPSDQHCTTQDLFDELMNMFDPALFNKEVSDCSVRLLWAVHLPNIRPPSPASVSPQSPSSPGQQTSDVKV</sequence>
<evidence type="ECO:0000313" key="2">
    <source>
        <dbReference type="EMBL" id="CEP01394.1"/>
    </source>
</evidence>
<feature type="region of interest" description="Disordered" evidence="1">
    <location>
        <begin position="93"/>
        <end position="116"/>
    </location>
</feature>
<accession>A0A0G4J213</accession>
<gene>
    <name evidence="2" type="ORF">PBRA_002000</name>
</gene>
<dbReference type="EMBL" id="CDSF01000112">
    <property type="protein sequence ID" value="CEP01394.1"/>
    <property type="molecule type" value="Genomic_DNA"/>
</dbReference>
<reference evidence="2 3" key="1">
    <citation type="submission" date="2015-02" db="EMBL/GenBank/DDBJ databases">
        <authorList>
            <person name="Chooi Y.-H."/>
        </authorList>
    </citation>
    <scope>NUCLEOTIDE SEQUENCE [LARGE SCALE GENOMIC DNA]</scope>
    <source>
        <strain evidence="2">E3</strain>
    </source>
</reference>
<proteinExistence type="predicted"/>
<evidence type="ECO:0000256" key="1">
    <source>
        <dbReference type="SAM" id="MobiDB-lite"/>
    </source>
</evidence>
<protein>
    <submittedName>
        <fullName evidence="2">Uncharacterized protein</fullName>
    </submittedName>
</protein>
<name>A0A0G4J213_PLABS</name>
<organism evidence="2 3">
    <name type="scientific">Plasmodiophora brassicae</name>
    <name type="common">Clubroot disease agent</name>
    <dbReference type="NCBI Taxonomy" id="37360"/>
    <lineage>
        <taxon>Eukaryota</taxon>
        <taxon>Sar</taxon>
        <taxon>Rhizaria</taxon>
        <taxon>Endomyxa</taxon>
        <taxon>Phytomyxea</taxon>
        <taxon>Plasmodiophorida</taxon>
        <taxon>Plasmodiophoridae</taxon>
        <taxon>Plasmodiophora</taxon>
    </lineage>
</organism>
<feature type="compositionally biased region" description="Low complexity" evidence="1">
    <location>
        <begin position="97"/>
        <end position="107"/>
    </location>
</feature>
<keyword evidence="3" id="KW-1185">Reference proteome</keyword>
<dbReference type="Proteomes" id="UP000039324">
    <property type="component" value="Unassembled WGS sequence"/>
</dbReference>
<evidence type="ECO:0000313" key="3">
    <source>
        <dbReference type="Proteomes" id="UP000039324"/>
    </source>
</evidence>